<dbReference type="GO" id="GO:0042953">
    <property type="term" value="P:lipoprotein transport"/>
    <property type="evidence" value="ECO:0007669"/>
    <property type="project" value="InterPro"/>
</dbReference>
<dbReference type="RefSeq" id="WP_171589226.1">
    <property type="nucleotide sequence ID" value="NZ_JABGBO010000009.1"/>
</dbReference>
<name>A0A7Y4P6T5_9BURK</name>
<keyword evidence="9 10" id="KW-0143">Chaperone</keyword>
<keyword evidence="8 10" id="KW-0653">Protein transport</keyword>
<dbReference type="AlphaFoldDB" id="A0A7Y4P6T5"/>
<evidence type="ECO:0000256" key="5">
    <source>
        <dbReference type="ARBA" id="ARBA00022448"/>
    </source>
</evidence>
<sequence>MRFFVQCSTILLGTVMTTGVFAQDIKVEGGLLAPGATLETVDNIQVSDLTPIENKIKADARQQLNDFVKNIKSATGQFMQITTGNKTGAQSGTFAFERPGKFAWKVTKPFEQTVVSDGKIVYQYDVDLMQITERPVQKSFGASPAAVLFGNGKLEQHFKVEVLPAREGMEWLRATPKVADAGMNYIDIAFANNLPAELRILDSFGKMTTIKLRQFVPNTPVPASTFKLDAPAGVDRVKLQ</sequence>
<evidence type="ECO:0000256" key="1">
    <source>
        <dbReference type="ARBA" id="ARBA00004418"/>
    </source>
</evidence>
<keyword evidence="5 10" id="KW-0813">Transport</keyword>
<evidence type="ECO:0000256" key="6">
    <source>
        <dbReference type="ARBA" id="ARBA00022729"/>
    </source>
</evidence>
<keyword evidence="11" id="KW-0449">Lipoprotein</keyword>
<dbReference type="PANTHER" id="PTHR35869:SF1">
    <property type="entry name" value="OUTER-MEMBRANE LIPOPROTEIN CARRIER PROTEIN"/>
    <property type="match status" value="1"/>
</dbReference>
<keyword evidence="12" id="KW-1185">Reference proteome</keyword>
<dbReference type="GO" id="GO:0042597">
    <property type="term" value="C:periplasmic space"/>
    <property type="evidence" value="ECO:0007669"/>
    <property type="project" value="UniProtKB-SubCell"/>
</dbReference>
<evidence type="ECO:0000313" key="12">
    <source>
        <dbReference type="Proteomes" id="UP000541421"/>
    </source>
</evidence>
<dbReference type="InterPro" id="IPR004564">
    <property type="entry name" value="OM_lipoprot_carrier_LolA-like"/>
</dbReference>
<comment type="function">
    <text evidence="10">Participates in the translocation of lipoproteins from the inner membrane to the outer membrane. Only forms a complex with a lipoprotein if the residue after the N-terminal Cys is not an aspartate (The Asp acts as a targeting signal to indicate that the lipoprotein should stay in the inner membrane).</text>
</comment>
<dbReference type="Pfam" id="PF03548">
    <property type="entry name" value="LolA"/>
    <property type="match status" value="1"/>
</dbReference>
<dbReference type="PANTHER" id="PTHR35869">
    <property type="entry name" value="OUTER-MEMBRANE LIPOPROTEIN CARRIER PROTEIN"/>
    <property type="match status" value="1"/>
</dbReference>
<dbReference type="HAMAP" id="MF_00240">
    <property type="entry name" value="LolA"/>
    <property type="match status" value="1"/>
</dbReference>
<dbReference type="InterPro" id="IPR018323">
    <property type="entry name" value="OM_lipoprot_carrier_LolA_Pbac"/>
</dbReference>
<protein>
    <recommendedName>
        <fullName evidence="4 10">Outer-membrane lipoprotein carrier protein</fullName>
    </recommendedName>
</protein>
<evidence type="ECO:0000256" key="8">
    <source>
        <dbReference type="ARBA" id="ARBA00022927"/>
    </source>
</evidence>
<dbReference type="EMBL" id="JABGBO010000009">
    <property type="protein sequence ID" value="NOL50249.1"/>
    <property type="molecule type" value="Genomic_DNA"/>
</dbReference>
<evidence type="ECO:0000256" key="10">
    <source>
        <dbReference type="HAMAP-Rule" id="MF_00240"/>
    </source>
</evidence>
<comment type="caution">
    <text evidence="11">The sequence shown here is derived from an EMBL/GenBank/DDBJ whole genome shotgun (WGS) entry which is preliminary data.</text>
</comment>
<keyword evidence="6" id="KW-0732">Signal</keyword>
<dbReference type="InterPro" id="IPR029046">
    <property type="entry name" value="LolA/LolB/LppX"/>
</dbReference>
<dbReference type="SUPFAM" id="SSF89392">
    <property type="entry name" value="Prokaryotic lipoproteins and lipoprotein localization factors"/>
    <property type="match status" value="1"/>
</dbReference>
<evidence type="ECO:0000256" key="4">
    <source>
        <dbReference type="ARBA" id="ARBA00014035"/>
    </source>
</evidence>
<evidence type="ECO:0000256" key="2">
    <source>
        <dbReference type="ARBA" id="ARBA00007615"/>
    </source>
</evidence>
<evidence type="ECO:0000256" key="9">
    <source>
        <dbReference type="ARBA" id="ARBA00023186"/>
    </source>
</evidence>
<comment type="similarity">
    <text evidence="2 10">Belongs to the LolA family.</text>
</comment>
<dbReference type="CDD" id="cd16325">
    <property type="entry name" value="LolA"/>
    <property type="match status" value="1"/>
</dbReference>
<dbReference type="Gene3D" id="2.50.20.10">
    <property type="entry name" value="Lipoprotein localisation LolA/LolB/LppX"/>
    <property type="match status" value="1"/>
</dbReference>
<keyword evidence="7 10" id="KW-0574">Periplasm</keyword>
<accession>A0A7Y4P6T5</accession>
<dbReference type="Proteomes" id="UP000541421">
    <property type="component" value="Unassembled WGS sequence"/>
</dbReference>
<reference evidence="11 12" key="1">
    <citation type="submission" date="2020-05" db="EMBL/GenBank/DDBJ databases">
        <authorList>
            <person name="Niu N."/>
        </authorList>
    </citation>
    <scope>NUCLEOTIDE SEQUENCE [LARGE SCALE GENOMIC DNA]</scope>
    <source>
        <strain evidence="11 12">LMG10982</strain>
    </source>
</reference>
<gene>
    <name evidence="10" type="primary">lolA</name>
    <name evidence="11" type="ORF">HKX40_08920</name>
</gene>
<proteinExistence type="inferred from homology"/>
<evidence type="ECO:0000256" key="3">
    <source>
        <dbReference type="ARBA" id="ARBA00011245"/>
    </source>
</evidence>
<evidence type="ECO:0000313" key="11">
    <source>
        <dbReference type="EMBL" id="NOL50249.1"/>
    </source>
</evidence>
<comment type="subcellular location">
    <subcellularLocation>
        <location evidence="1 10">Periplasm</location>
    </subcellularLocation>
</comment>
<organism evidence="11 12">
    <name type="scientific">Pelistega europaea</name>
    <dbReference type="NCBI Taxonomy" id="106147"/>
    <lineage>
        <taxon>Bacteria</taxon>
        <taxon>Pseudomonadati</taxon>
        <taxon>Pseudomonadota</taxon>
        <taxon>Betaproteobacteria</taxon>
        <taxon>Burkholderiales</taxon>
        <taxon>Alcaligenaceae</taxon>
        <taxon>Pelistega</taxon>
    </lineage>
</organism>
<dbReference type="GO" id="GO:0044874">
    <property type="term" value="P:lipoprotein localization to outer membrane"/>
    <property type="evidence" value="ECO:0007669"/>
    <property type="project" value="UniProtKB-UniRule"/>
</dbReference>
<evidence type="ECO:0000256" key="7">
    <source>
        <dbReference type="ARBA" id="ARBA00022764"/>
    </source>
</evidence>
<comment type="subunit">
    <text evidence="3 10">Monomer.</text>
</comment>